<gene>
    <name evidence="15" type="ORF">ETB97_008675</name>
</gene>
<keyword evidence="7" id="KW-0325">Glycoprotein</keyword>
<keyword evidence="3" id="KW-0964">Secreted</keyword>
<dbReference type="GO" id="GO:0071555">
    <property type="term" value="P:cell wall organization"/>
    <property type="evidence" value="ECO:0007669"/>
    <property type="project" value="UniProtKB-KW"/>
</dbReference>
<evidence type="ECO:0000256" key="3">
    <source>
        <dbReference type="ARBA" id="ARBA00022525"/>
    </source>
</evidence>
<dbReference type="Pfam" id="PF00295">
    <property type="entry name" value="Glyco_hydro_28"/>
    <property type="match status" value="1"/>
</dbReference>
<dbReference type="SUPFAM" id="SSF51126">
    <property type="entry name" value="Pectin lyase-like"/>
    <property type="match status" value="1"/>
</dbReference>
<evidence type="ECO:0000256" key="2">
    <source>
        <dbReference type="ARBA" id="ARBA00008834"/>
    </source>
</evidence>
<dbReference type="EMBL" id="SPNV01000004">
    <property type="protein sequence ID" value="KAF5866871.1"/>
    <property type="molecule type" value="Genomic_DNA"/>
</dbReference>
<dbReference type="GO" id="GO:0005576">
    <property type="term" value="C:extracellular region"/>
    <property type="evidence" value="ECO:0007669"/>
    <property type="project" value="UniProtKB-SubCell"/>
</dbReference>
<comment type="similarity">
    <text evidence="2 13">Belongs to the glycosyl hydrolase 28 family.</text>
</comment>
<feature type="chain" id="PRO_5034818567" description="Endo-polygalacturonase" evidence="14">
    <location>
        <begin position="18"/>
        <end position="485"/>
    </location>
</feature>
<evidence type="ECO:0000256" key="4">
    <source>
        <dbReference type="ARBA" id="ARBA00022729"/>
    </source>
</evidence>
<reference evidence="15 16" key="1">
    <citation type="submission" date="2019-04" db="EMBL/GenBank/DDBJ databases">
        <title>Aspergillus burnettii sp. nov., novel species from soil in southeast Queensland.</title>
        <authorList>
            <person name="Gilchrist C.L.M."/>
            <person name="Pitt J.I."/>
            <person name="Lange L."/>
            <person name="Lacey H.J."/>
            <person name="Vuong D."/>
            <person name="Midgley D.J."/>
            <person name="Greenfield P."/>
            <person name="Bradbury M."/>
            <person name="Lacey E."/>
            <person name="Busk P.K."/>
            <person name="Pilgaard B."/>
            <person name="Chooi Y.H."/>
            <person name="Piggott A.M."/>
        </authorList>
    </citation>
    <scope>NUCLEOTIDE SEQUENCE [LARGE SCALE GENOMIC DNA]</scope>
    <source>
        <strain evidence="15 16">FRR 5400</strain>
    </source>
</reference>
<keyword evidence="8" id="KW-0119">Carbohydrate metabolism</keyword>
<keyword evidence="16" id="KW-1185">Reference proteome</keyword>
<comment type="function">
    <text evidence="12">Pectinolytic enzyme involved in the degradation of xylogalacturonan (xga), a galacturonan backbone heavily substituted with xylose, and which is one important component of the hairy regions of pectin. Activity requires a galacturonic acid backbone substituted with xylose.</text>
</comment>
<evidence type="ECO:0000256" key="9">
    <source>
        <dbReference type="ARBA" id="ARBA00023295"/>
    </source>
</evidence>
<dbReference type="AlphaFoldDB" id="A0A8H6AGF3"/>
<comment type="caution">
    <text evidence="15">The sequence shown here is derived from an EMBL/GenBank/DDBJ whole genome shotgun (WGS) entry which is preliminary data.</text>
</comment>
<evidence type="ECO:0000256" key="1">
    <source>
        <dbReference type="ARBA" id="ARBA00004613"/>
    </source>
</evidence>
<dbReference type="PANTHER" id="PTHR31736">
    <property type="match status" value="1"/>
</dbReference>
<dbReference type="GO" id="GO:0000272">
    <property type="term" value="P:polysaccharide catabolic process"/>
    <property type="evidence" value="ECO:0007669"/>
    <property type="project" value="UniProtKB-KW"/>
</dbReference>
<accession>A0A8H6AGF3</accession>
<evidence type="ECO:0000256" key="14">
    <source>
        <dbReference type="SAM" id="SignalP"/>
    </source>
</evidence>
<keyword evidence="5" id="KW-0677">Repeat</keyword>
<keyword evidence="6 13" id="KW-0378">Hydrolase</keyword>
<name>A0A8H6AGF3_PETAA</name>
<evidence type="ECO:0000256" key="11">
    <source>
        <dbReference type="ARBA" id="ARBA00023326"/>
    </source>
</evidence>
<evidence type="ECO:0000256" key="12">
    <source>
        <dbReference type="ARBA" id="ARBA00037278"/>
    </source>
</evidence>
<comment type="subcellular location">
    <subcellularLocation>
        <location evidence="1">Secreted</location>
    </subcellularLocation>
</comment>
<evidence type="ECO:0000256" key="10">
    <source>
        <dbReference type="ARBA" id="ARBA00023316"/>
    </source>
</evidence>
<evidence type="ECO:0000256" key="6">
    <source>
        <dbReference type="ARBA" id="ARBA00022801"/>
    </source>
</evidence>
<evidence type="ECO:0000256" key="8">
    <source>
        <dbReference type="ARBA" id="ARBA00023277"/>
    </source>
</evidence>
<evidence type="ECO:0000256" key="7">
    <source>
        <dbReference type="ARBA" id="ARBA00023180"/>
    </source>
</evidence>
<sequence>MALALLTLLAFLQAVHALSTLNSSIKTHKFPAGLELASSYDVQVKQSSSPLYTVESYGTIVSEANTASGKGIEHNTSFALFDFSGSVDAFVTYKKAPVQSAIVRPHSYGIQPTITGNMITFTLNRPRNVVLQVNDDIFDTLQLFTNAVETDVPVPHDPDILYFGPGIDNGPSDGNGTLAMPSGKTVYLASGAVVTSRLTFQNASNGSIQGRGVINPKRTGGILIEWSRNILVKDILILGAKGFSVTTGTSKDITLPVLRSMSSTGNGDGINFFYSENILVDGVFLRNSDDNIALYQHLWEYYGDSKNITTQISSLWADWAHPINIGTRGNSDNPETMDRVVIRNVDILDHHEPQLWYQGCIAINPGDSDFIRNIQIEDVRVENFRLGQLLNFRVMYNSKYNTSPGRGTRNVYVKGLVYNGSHGNPSLLLGYDQLRNISNVTFANLRVNEKLIHGEMAKPSWYYTFDFVPMFANEYVNGLNFTSGQ</sequence>
<dbReference type="InterPro" id="IPR012334">
    <property type="entry name" value="Pectin_lyas_fold"/>
</dbReference>
<dbReference type="PANTHER" id="PTHR31736:SF9">
    <property type="entry name" value="ENDO-XYLOGALACTURONAN HYDROLASE A-RELATED"/>
    <property type="match status" value="1"/>
</dbReference>
<dbReference type="GO" id="GO:0004650">
    <property type="term" value="F:polygalacturonase activity"/>
    <property type="evidence" value="ECO:0007669"/>
    <property type="project" value="InterPro"/>
</dbReference>
<feature type="signal peptide" evidence="14">
    <location>
        <begin position="1"/>
        <end position="17"/>
    </location>
</feature>
<evidence type="ECO:0008006" key="17">
    <source>
        <dbReference type="Google" id="ProtNLM"/>
    </source>
</evidence>
<keyword evidence="4 14" id="KW-0732">Signal</keyword>
<evidence type="ECO:0000313" key="15">
    <source>
        <dbReference type="EMBL" id="KAF5866871.1"/>
    </source>
</evidence>
<protein>
    <recommendedName>
        <fullName evidence="17">Endo-polygalacturonase</fullName>
    </recommendedName>
</protein>
<proteinExistence type="inferred from homology"/>
<organism evidence="15 16">
    <name type="scientific">Petromyces alliaceus</name>
    <name type="common">Aspergillus alliaceus</name>
    <dbReference type="NCBI Taxonomy" id="209559"/>
    <lineage>
        <taxon>Eukaryota</taxon>
        <taxon>Fungi</taxon>
        <taxon>Dikarya</taxon>
        <taxon>Ascomycota</taxon>
        <taxon>Pezizomycotina</taxon>
        <taxon>Eurotiomycetes</taxon>
        <taxon>Eurotiomycetidae</taxon>
        <taxon>Eurotiales</taxon>
        <taxon>Aspergillaceae</taxon>
        <taxon>Aspergillus</taxon>
        <taxon>Aspergillus subgen. Circumdati</taxon>
    </lineage>
</organism>
<keyword evidence="9 13" id="KW-0326">Glycosidase</keyword>
<dbReference type="InterPro" id="IPR011050">
    <property type="entry name" value="Pectin_lyase_fold/virulence"/>
</dbReference>
<dbReference type="Gene3D" id="2.160.20.10">
    <property type="entry name" value="Single-stranded right-handed beta-helix, Pectin lyase-like"/>
    <property type="match status" value="1"/>
</dbReference>
<keyword evidence="11" id="KW-0624">Polysaccharide degradation</keyword>
<evidence type="ECO:0000313" key="16">
    <source>
        <dbReference type="Proteomes" id="UP000541154"/>
    </source>
</evidence>
<dbReference type="InterPro" id="IPR000743">
    <property type="entry name" value="Glyco_hydro_28"/>
</dbReference>
<keyword evidence="10" id="KW-0961">Cell wall biogenesis/degradation</keyword>
<evidence type="ECO:0000256" key="5">
    <source>
        <dbReference type="ARBA" id="ARBA00022737"/>
    </source>
</evidence>
<dbReference type="Proteomes" id="UP000541154">
    <property type="component" value="Unassembled WGS sequence"/>
</dbReference>
<evidence type="ECO:0000256" key="13">
    <source>
        <dbReference type="RuleBase" id="RU361169"/>
    </source>
</evidence>